<organism evidence="9 10">
    <name type="scientific">Jejuia spongiicola</name>
    <dbReference type="NCBI Taxonomy" id="2942207"/>
    <lineage>
        <taxon>Bacteria</taxon>
        <taxon>Pseudomonadati</taxon>
        <taxon>Bacteroidota</taxon>
        <taxon>Flavobacteriia</taxon>
        <taxon>Flavobacteriales</taxon>
        <taxon>Flavobacteriaceae</taxon>
        <taxon>Jejuia</taxon>
    </lineage>
</organism>
<keyword evidence="7" id="KW-0813">Transport</keyword>
<keyword evidence="5 8" id="KW-1133">Transmembrane helix</keyword>
<keyword evidence="10" id="KW-1185">Reference proteome</keyword>
<evidence type="ECO:0000256" key="7">
    <source>
        <dbReference type="RuleBase" id="RU003879"/>
    </source>
</evidence>
<comment type="subcellular location">
    <subcellularLocation>
        <location evidence="1">Cell membrane</location>
        <topology evidence="1">Single-pass membrane protein</topology>
    </subcellularLocation>
    <subcellularLocation>
        <location evidence="7">Cell membrane</location>
        <topology evidence="7">Single-pass type II membrane protein</topology>
    </subcellularLocation>
</comment>
<comment type="similarity">
    <text evidence="2 7">Belongs to the ExbD/TolR family.</text>
</comment>
<evidence type="ECO:0000313" key="10">
    <source>
        <dbReference type="Proteomes" id="UP001165381"/>
    </source>
</evidence>
<evidence type="ECO:0000256" key="6">
    <source>
        <dbReference type="ARBA" id="ARBA00023136"/>
    </source>
</evidence>
<evidence type="ECO:0000256" key="8">
    <source>
        <dbReference type="SAM" id="Phobius"/>
    </source>
</evidence>
<sequence length="185" mass="20861">MRHSKLIPEVNAGSMADIAFLLLIFFLVTATIPKDKGLKRMLSKECPPGEICDTPINDRNILRILVNNNDEIMVDDELVAVSDLKEITKRFLDNNGDKSCNYCNGLNSDSSSDNPKEAVVSLQTGKQTSYKQYIEVQDELTKAYYELREAYSLNILKKTTDDLSKSDLKKVKEAYPFILSEAITK</sequence>
<evidence type="ECO:0000256" key="4">
    <source>
        <dbReference type="ARBA" id="ARBA00022692"/>
    </source>
</evidence>
<keyword evidence="3" id="KW-1003">Cell membrane</keyword>
<dbReference type="InterPro" id="IPR003400">
    <property type="entry name" value="ExbD"/>
</dbReference>
<dbReference type="EMBL" id="JAMFLZ010000003">
    <property type="protein sequence ID" value="MCL6295106.1"/>
    <property type="molecule type" value="Genomic_DNA"/>
</dbReference>
<feature type="transmembrane region" description="Helical" evidence="8">
    <location>
        <begin position="12"/>
        <end position="32"/>
    </location>
</feature>
<evidence type="ECO:0000256" key="1">
    <source>
        <dbReference type="ARBA" id="ARBA00004162"/>
    </source>
</evidence>
<proteinExistence type="inferred from homology"/>
<evidence type="ECO:0000256" key="2">
    <source>
        <dbReference type="ARBA" id="ARBA00005811"/>
    </source>
</evidence>
<protein>
    <submittedName>
        <fullName evidence="9">Biopolymer transporter ExbD</fullName>
    </submittedName>
</protein>
<comment type="caution">
    <text evidence="9">The sequence shown here is derived from an EMBL/GenBank/DDBJ whole genome shotgun (WGS) entry which is preliminary data.</text>
</comment>
<evidence type="ECO:0000313" key="9">
    <source>
        <dbReference type="EMBL" id="MCL6295106.1"/>
    </source>
</evidence>
<keyword evidence="4 7" id="KW-0812">Transmembrane</keyword>
<reference evidence="9" key="1">
    <citation type="submission" date="2022-05" db="EMBL/GenBank/DDBJ databases">
        <authorList>
            <person name="Park J.-S."/>
        </authorList>
    </citation>
    <scope>NUCLEOTIDE SEQUENCE</scope>
    <source>
        <strain evidence="9">2012CJ34-3</strain>
    </source>
</reference>
<dbReference type="Pfam" id="PF02472">
    <property type="entry name" value="ExbD"/>
    <property type="match status" value="1"/>
</dbReference>
<name>A0ABT0QDQ0_9FLAO</name>
<dbReference type="RefSeq" id="WP_099565956.1">
    <property type="nucleotide sequence ID" value="NZ_JAMFLZ010000003.1"/>
</dbReference>
<dbReference type="PANTHER" id="PTHR30558">
    <property type="entry name" value="EXBD MEMBRANE COMPONENT OF PMF-DRIVEN MACROMOLECULE IMPORT SYSTEM"/>
    <property type="match status" value="1"/>
</dbReference>
<gene>
    <name evidence="9" type="ORF">M3P09_08880</name>
</gene>
<evidence type="ECO:0000256" key="5">
    <source>
        <dbReference type="ARBA" id="ARBA00022989"/>
    </source>
</evidence>
<dbReference type="PANTHER" id="PTHR30558:SF3">
    <property type="entry name" value="BIOPOLYMER TRANSPORT PROTEIN EXBD-RELATED"/>
    <property type="match status" value="1"/>
</dbReference>
<evidence type="ECO:0000256" key="3">
    <source>
        <dbReference type="ARBA" id="ARBA00022475"/>
    </source>
</evidence>
<keyword evidence="7" id="KW-0653">Protein transport</keyword>
<keyword evidence="6 8" id="KW-0472">Membrane</keyword>
<dbReference type="Proteomes" id="UP001165381">
    <property type="component" value="Unassembled WGS sequence"/>
</dbReference>
<accession>A0ABT0QDQ0</accession>